<dbReference type="InterPro" id="IPR053151">
    <property type="entry name" value="RNase_H-like"/>
</dbReference>
<dbReference type="PANTHER" id="PTHR47723:SF19">
    <property type="entry name" value="POLYNUCLEOTIDYL TRANSFERASE, RIBONUCLEASE H-LIKE SUPERFAMILY PROTEIN"/>
    <property type="match status" value="1"/>
</dbReference>
<protein>
    <submittedName>
        <fullName evidence="1">Ribonuclease H protein</fullName>
    </submittedName>
</protein>
<keyword evidence="2" id="KW-1185">Reference proteome</keyword>
<reference evidence="1 2" key="1">
    <citation type="journal article" date="2018" name="Front. Plant Sci.">
        <title>Red Clover (Trifolium pratense) and Zigzag Clover (T. medium) - A Picture of Genomic Similarities and Differences.</title>
        <authorList>
            <person name="Dluhosova J."/>
            <person name="Istvanek J."/>
            <person name="Nedelnik J."/>
            <person name="Repkova J."/>
        </authorList>
    </citation>
    <scope>NUCLEOTIDE SEQUENCE [LARGE SCALE GENOMIC DNA]</scope>
    <source>
        <strain evidence="2">cv. 10/8</strain>
        <tissue evidence="1">Leaf</tissue>
    </source>
</reference>
<dbReference type="AlphaFoldDB" id="A0A392T8L7"/>
<organism evidence="1 2">
    <name type="scientific">Trifolium medium</name>
    <dbReference type="NCBI Taxonomy" id="97028"/>
    <lineage>
        <taxon>Eukaryota</taxon>
        <taxon>Viridiplantae</taxon>
        <taxon>Streptophyta</taxon>
        <taxon>Embryophyta</taxon>
        <taxon>Tracheophyta</taxon>
        <taxon>Spermatophyta</taxon>
        <taxon>Magnoliopsida</taxon>
        <taxon>eudicotyledons</taxon>
        <taxon>Gunneridae</taxon>
        <taxon>Pentapetalae</taxon>
        <taxon>rosids</taxon>
        <taxon>fabids</taxon>
        <taxon>Fabales</taxon>
        <taxon>Fabaceae</taxon>
        <taxon>Papilionoideae</taxon>
        <taxon>50 kb inversion clade</taxon>
        <taxon>NPAAA clade</taxon>
        <taxon>Hologalegina</taxon>
        <taxon>IRL clade</taxon>
        <taxon>Trifolieae</taxon>
        <taxon>Trifolium</taxon>
    </lineage>
</organism>
<dbReference type="EMBL" id="LXQA010512353">
    <property type="protein sequence ID" value="MCI56436.1"/>
    <property type="molecule type" value="Genomic_DNA"/>
</dbReference>
<dbReference type="PANTHER" id="PTHR47723">
    <property type="entry name" value="OS05G0353850 PROTEIN"/>
    <property type="match status" value="1"/>
</dbReference>
<name>A0A392T8L7_9FABA</name>
<sequence length="61" mass="6648">TMQALIAWKVPKPGWVSLNTDGTSKNMLRAGCGGLIRDEVGVWKGGFPKNLKRCNAYVAEL</sequence>
<evidence type="ECO:0000313" key="2">
    <source>
        <dbReference type="Proteomes" id="UP000265520"/>
    </source>
</evidence>
<comment type="caution">
    <text evidence="1">The sequence shown here is derived from an EMBL/GenBank/DDBJ whole genome shotgun (WGS) entry which is preliminary data.</text>
</comment>
<proteinExistence type="predicted"/>
<feature type="non-terminal residue" evidence="1">
    <location>
        <position position="1"/>
    </location>
</feature>
<dbReference type="Proteomes" id="UP000265520">
    <property type="component" value="Unassembled WGS sequence"/>
</dbReference>
<accession>A0A392T8L7</accession>
<evidence type="ECO:0000313" key="1">
    <source>
        <dbReference type="EMBL" id="MCI56436.1"/>
    </source>
</evidence>